<accession>A0A6J8DMK3</accession>
<name>A0A6J8DMK3_MYTCO</name>
<keyword evidence="4" id="KW-1185">Reference proteome</keyword>
<organism evidence="3 4">
    <name type="scientific">Mytilus coruscus</name>
    <name type="common">Sea mussel</name>
    <dbReference type="NCBI Taxonomy" id="42192"/>
    <lineage>
        <taxon>Eukaryota</taxon>
        <taxon>Metazoa</taxon>
        <taxon>Spiralia</taxon>
        <taxon>Lophotrochozoa</taxon>
        <taxon>Mollusca</taxon>
        <taxon>Bivalvia</taxon>
        <taxon>Autobranchia</taxon>
        <taxon>Pteriomorphia</taxon>
        <taxon>Mytilida</taxon>
        <taxon>Mytiloidea</taxon>
        <taxon>Mytilidae</taxon>
        <taxon>Mytilinae</taxon>
        <taxon>Mytilus</taxon>
    </lineage>
</organism>
<protein>
    <submittedName>
        <fullName evidence="3">Uncharacterized protein</fullName>
    </submittedName>
</protein>
<dbReference type="PANTHER" id="PTHR47708">
    <property type="match status" value="1"/>
</dbReference>
<dbReference type="Proteomes" id="UP000507470">
    <property type="component" value="Unassembled WGS sequence"/>
</dbReference>
<gene>
    <name evidence="3" type="ORF">MCOR_41785</name>
</gene>
<proteinExistence type="predicted"/>
<evidence type="ECO:0000259" key="1">
    <source>
        <dbReference type="Pfam" id="PF07287"/>
    </source>
</evidence>
<dbReference type="InterPro" id="IPR010839">
    <property type="entry name" value="AtuA_N"/>
</dbReference>
<feature type="domain" description="AtuA-like ferredoxin-fold" evidence="2">
    <location>
        <begin position="528"/>
        <end position="629"/>
    </location>
</feature>
<evidence type="ECO:0000259" key="2">
    <source>
        <dbReference type="Pfam" id="PF23544"/>
    </source>
</evidence>
<dbReference type="EMBL" id="CACVKT020007531">
    <property type="protein sequence ID" value="CAC5408384.1"/>
    <property type="molecule type" value="Genomic_DNA"/>
</dbReference>
<sequence>MTGFRHLRRIYGAISKLIAPEKIQVTHLRFSSQILQGKTVRIGCACGFWGDTAVAAPQLIYGTKIDYLVFDYLSEITMSLLISAKHKYPNLGYAPDFVQICMAPFIKDIKSKGIKVISNAGGVNPQSCADALRQICASVGVEMNIAVVTGDDLMPKTKELMDSSITDMDSGEQFPKTIHSMNAYLGAGPIARALDLGADIVITGRCVDSALVLGPLLHNFQWNMTDFDHLAAGSLAGHLIECGAQVTGGIFTDWKTVPDWEHIGFPVVECSANGDFIVTKPRGTGGLINEATVSEQLVYEIGDPAHYFLPDVVCDFTQVQLDEINSGTDEAAVFVTGAKGKPPTSQYKASATYADGYRSTAVAIMGGPNTKQKGEKTADQIIKRCRRIFKQLSLEDFSRVHVEVIGAEHNYGPMTNLPQGSRESVLWLAVHHHQKKALEFFSKEIAPAGTGMAPGLTGLVGGRPRVSPILRLFSFLYPKKDIEIDISLNGNHVEKFEPQDTPVADYPKAKEQIVLDEVIVQTGNKSYRLEDLAYTRSGDKGNMCNIGVIARHPAILPYLKQQLTSEAVQKYFSHLFDDPVTASVQRYYVPGIHGMNFVLPDVLGGGGVASLRSDPQGKAYGQMLLDFIVKDVPDMSQYLK</sequence>
<reference evidence="3 4" key="1">
    <citation type="submission" date="2020-06" db="EMBL/GenBank/DDBJ databases">
        <authorList>
            <person name="Li R."/>
            <person name="Bekaert M."/>
        </authorList>
    </citation>
    <scope>NUCLEOTIDE SEQUENCE [LARGE SCALE GENOMIC DNA]</scope>
    <source>
        <strain evidence="4">wild</strain>
    </source>
</reference>
<dbReference type="PANTHER" id="PTHR47708:SF2">
    <property type="entry name" value="SI:CH73-132F6.5"/>
    <property type="match status" value="1"/>
</dbReference>
<evidence type="ECO:0000313" key="4">
    <source>
        <dbReference type="Proteomes" id="UP000507470"/>
    </source>
</evidence>
<dbReference type="Pfam" id="PF23544">
    <property type="entry name" value="AtuA_ferredoxin"/>
    <property type="match status" value="1"/>
</dbReference>
<dbReference type="Pfam" id="PF07287">
    <property type="entry name" value="AtuA"/>
    <property type="match status" value="1"/>
</dbReference>
<evidence type="ECO:0000313" key="3">
    <source>
        <dbReference type="EMBL" id="CAC5408384.1"/>
    </source>
</evidence>
<dbReference type="OrthoDB" id="10265871at2759"/>
<dbReference type="AlphaFoldDB" id="A0A6J8DMK3"/>
<dbReference type="InterPro" id="IPR056362">
    <property type="entry name" value="AtuA-like_ferredoxin_dom"/>
</dbReference>
<feature type="domain" description="Acyclic terpene utilisation N-terminal" evidence="1">
    <location>
        <begin position="40"/>
        <end position="486"/>
    </location>
</feature>